<dbReference type="InterPro" id="IPR013087">
    <property type="entry name" value="Znf_C2H2_type"/>
</dbReference>
<proteinExistence type="predicted"/>
<keyword evidence="1" id="KW-0863">Zinc-finger</keyword>
<dbReference type="Proteomes" id="UP000053732">
    <property type="component" value="Unassembled WGS sequence"/>
</dbReference>
<feature type="domain" description="C2H2-type" evidence="3">
    <location>
        <begin position="137"/>
        <end position="168"/>
    </location>
</feature>
<feature type="region of interest" description="Disordered" evidence="2">
    <location>
        <begin position="1"/>
        <end position="27"/>
    </location>
</feature>
<keyword evidence="1" id="KW-0862">Zinc</keyword>
<evidence type="ECO:0000313" key="5">
    <source>
        <dbReference type="Proteomes" id="UP000053732"/>
    </source>
</evidence>
<dbReference type="Gene3D" id="3.30.160.60">
    <property type="entry name" value="Classic Zinc Finger"/>
    <property type="match status" value="1"/>
</dbReference>
<accession>A0A0G4PUM1</accession>
<protein>
    <submittedName>
        <fullName evidence="4">Zinc finger, C2H2-like</fullName>
    </submittedName>
</protein>
<organism evidence="4 5">
    <name type="scientific">Penicillium camemberti (strain FM 013)</name>
    <dbReference type="NCBI Taxonomy" id="1429867"/>
    <lineage>
        <taxon>Eukaryota</taxon>
        <taxon>Fungi</taxon>
        <taxon>Dikarya</taxon>
        <taxon>Ascomycota</taxon>
        <taxon>Pezizomycotina</taxon>
        <taxon>Eurotiomycetes</taxon>
        <taxon>Eurotiomycetidae</taxon>
        <taxon>Eurotiales</taxon>
        <taxon>Aspergillaceae</taxon>
        <taxon>Penicillium</taxon>
    </lineage>
</organism>
<dbReference type="GO" id="GO:0008270">
    <property type="term" value="F:zinc ion binding"/>
    <property type="evidence" value="ECO:0007669"/>
    <property type="project" value="UniProtKB-KW"/>
</dbReference>
<keyword evidence="1" id="KW-0479">Metal-binding</keyword>
<evidence type="ECO:0000256" key="1">
    <source>
        <dbReference type="PROSITE-ProRule" id="PRU00042"/>
    </source>
</evidence>
<name>A0A0G4PUM1_PENC3</name>
<dbReference type="STRING" id="1429867.A0A0G4PUM1"/>
<dbReference type="PROSITE" id="PS00028">
    <property type="entry name" value="ZINC_FINGER_C2H2_1"/>
    <property type="match status" value="2"/>
</dbReference>
<keyword evidence="5" id="KW-1185">Reference proteome</keyword>
<evidence type="ECO:0000313" key="4">
    <source>
        <dbReference type="EMBL" id="CRL29824.1"/>
    </source>
</evidence>
<feature type="domain" description="C2H2-type" evidence="3">
    <location>
        <begin position="167"/>
        <end position="190"/>
    </location>
</feature>
<dbReference type="AlphaFoldDB" id="A0A0G4PUM1"/>
<dbReference type="PROSITE" id="PS50157">
    <property type="entry name" value="ZINC_FINGER_C2H2_2"/>
    <property type="match status" value="2"/>
</dbReference>
<evidence type="ECO:0000256" key="2">
    <source>
        <dbReference type="SAM" id="MobiDB-lite"/>
    </source>
</evidence>
<dbReference type="EMBL" id="HG793173">
    <property type="protein sequence ID" value="CRL29824.1"/>
    <property type="molecule type" value="Genomic_DNA"/>
</dbReference>
<evidence type="ECO:0000259" key="3">
    <source>
        <dbReference type="PROSITE" id="PS50157"/>
    </source>
</evidence>
<reference evidence="4 5" key="1">
    <citation type="journal article" date="2014" name="Nat. Commun.">
        <title>Multiple recent horizontal transfers of a large genomic region in cheese making fungi.</title>
        <authorList>
            <person name="Cheeseman K."/>
            <person name="Ropars J."/>
            <person name="Renault P."/>
            <person name="Dupont J."/>
            <person name="Gouzy J."/>
            <person name="Branca A."/>
            <person name="Abraham A.L."/>
            <person name="Ceppi M."/>
            <person name="Conseiller E."/>
            <person name="Debuchy R."/>
            <person name="Malagnac F."/>
            <person name="Goarin A."/>
            <person name="Silar P."/>
            <person name="Lacoste S."/>
            <person name="Sallet E."/>
            <person name="Bensimon A."/>
            <person name="Giraud T."/>
            <person name="Brygoo Y."/>
        </authorList>
    </citation>
    <scope>NUCLEOTIDE SEQUENCE [LARGE SCALE GENOMIC DNA]</scope>
    <source>
        <strain evidence="5">FM 013</strain>
    </source>
</reference>
<gene>
    <name evidence="4" type="ORF">PCAMFM013_S040g000050</name>
</gene>
<sequence length="196" mass="22089">MPWPPHNMDPSTFGFVPQQEESTPGSIYPHPALVRPGDASTWDSSPWVYYYPDYVNRNNAQYPVVNNGNNNPQAVPAAYFGPANHTTNTTPLVAPFTQEPNWQEPLEPEVIGNGVNSNENSDVHHQGHEQDNPDAVIRCTWPGCTSTLAAKRSLTRHVKEKHHQGSFPCKICKRRLKRRVNLKNHMLRIHGVQVKA</sequence>
<dbReference type="SMART" id="SM00355">
    <property type="entry name" value="ZnF_C2H2"/>
    <property type="match status" value="2"/>
</dbReference>